<protein>
    <submittedName>
        <fullName evidence="1">Uncharacterized protein</fullName>
    </submittedName>
</protein>
<dbReference type="Proteomes" id="UP001153334">
    <property type="component" value="Unassembled WGS sequence"/>
</dbReference>
<reference evidence="1" key="1">
    <citation type="submission" date="2022-11" db="EMBL/GenBank/DDBJ databases">
        <title>Genome Sequence of Nemania bipapillata.</title>
        <authorList>
            <person name="Buettner E."/>
        </authorList>
    </citation>
    <scope>NUCLEOTIDE SEQUENCE</scope>
    <source>
        <strain evidence="1">CP14</strain>
    </source>
</reference>
<comment type="caution">
    <text evidence="1">The sequence shown here is derived from an EMBL/GenBank/DDBJ whole genome shotgun (WGS) entry which is preliminary data.</text>
</comment>
<accession>A0ACC2IJS2</accession>
<keyword evidence="2" id="KW-1185">Reference proteome</keyword>
<organism evidence="1 2">
    <name type="scientific">Nemania bipapillata</name>
    <dbReference type="NCBI Taxonomy" id="110536"/>
    <lineage>
        <taxon>Eukaryota</taxon>
        <taxon>Fungi</taxon>
        <taxon>Dikarya</taxon>
        <taxon>Ascomycota</taxon>
        <taxon>Pezizomycotina</taxon>
        <taxon>Sordariomycetes</taxon>
        <taxon>Xylariomycetidae</taxon>
        <taxon>Xylariales</taxon>
        <taxon>Xylariaceae</taxon>
        <taxon>Nemania</taxon>
    </lineage>
</organism>
<sequence>MREHGHTYVDIVKMDIEGDEFPALTTLMDEYADKELPIGQLLVEVHHFGENQTVQEFAQWWARLEGFGMRPAWCEANLITVTWETGYPCCAEYVWLNTQDEKNILWA</sequence>
<gene>
    <name evidence="1" type="ORF">ONZ43_g4664</name>
</gene>
<dbReference type="EMBL" id="JAPESX010001299">
    <property type="protein sequence ID" value="KAJ8115445.1"/>
    <property type="molecule type" value="Genomic_DNA"/>
</dbReference>
<name>A0ACC2IJS2_9PEZI</name>
<evidence type="ECO:0000313" key="1">
    <source>
        <dbReference type="EMBL" id="KAJ8115445.1"/>
    </source>
</evidence>
<evidence type="ECO:0000313" key="2">
    <source>
        <dbReference type="Proteomes" id="UP001153334"/>
    </source>
</evidence>
<proteinExistence type="predicted"/>